<sequence length="362" mass="39880">MNFGPSTRRFSQGDTQSLEVSRPRRSCSAPLELNRIDVTRSPWSPSSSITVPPSQETVRTPFMSKEEGSCVMYETRNYTGLPIPDIVSYIPQSLSPKTHRPARSARSLQPNLQGREPVEGLLFSGPPPSPLIGQVLDHPFPIVSLGEHPASSTFNDHGACPPSIHASAIWNPSPLTSPQFNLSDDSLPSALPPFLYTKLEAKKDRPVSRLLTLLAFSRSEARNWSNENGHLSAMVTGYPPSSFKGPAYKDGGHVCCTPSGNTDWVPQGAPRSSGGRSRWSWERTGRLKEEEPQIMSRSGPISPFRTIWSPTSTVENTSRVNTMNSLVSLSVQVRIDPNWEQETTRDPTRRKNGSHVVRITGT</sequence>
<name>A0A4Q1BJV3_TREME</name>
<dbReference type="InParanoid" id="A0A4Q1BJV3"/>
<feature type="region of interest" description="Disordered" evidence="1">
    <location>
        <begin position="1"/>
        <end position="26"/>
    </location>
</feature>
<proteinExistence type="predicted"/>
<organism evidence="2 3">
    <name type="scientific">Tremella mesenterica</name>
    <name type="common">Jelly fungus</name>
    <dbReference type="NCBI Taxonomy" id="5217"/>
    <lineage>
        <taxon>Eukaryota</taxon>
        <taxon>Fungi</taxon>
        <taxon>Dikarya</taxon>
        <taxon>Basidiomycota</taxon>
        <taxon>Agaricomycotina</taxon>
        <taxon>Tremellomycetes</taxon>
        <taxon>Tremellales</taxon>
        <taxon>Tremellaceae</taxon>
        <taxon>Tremella</taxon>
    </lineage>
</organism>
<accession>A0A4Q1BJV3</accession>
<evidence type="ECO:0000256" key="1">
    <source>
        <dbReference type="SAM" id="MobiDB-lite"/>
    </source>
</evidence>
<dbReference type="EMBL" id="SDIL01000055">
    <property type="protein sequence ID" value="RXK38028.1"/>
    <property type="molecule type" value="Genomic_DNA"/>
</dbReference>
<dbReference type="Proteomes" id="UP000289152">
    <property type="component" value="Unassembled WGS sequence"/>
</dbReference>
<reference evidence="2 3" key="1">
    <citation type="submission" date="2016-06" db="EMBL/GenBank/DDBJ databases">
        <title>Evolution of pathogenesis and genome organization in the Tremellales.</title>
        <authorList>
            <person name="Cuomo C."/>
            <person name="Litvintseva A."/>
            <person name="Heitman J."/>
            <person name="Chen Y."/>
            <person name="Sun S."/>
            <person name="Springer D."/>
            <person name="Dromer F."/>
            <person name="Young S."/>
            <person name="Zeng Q."/>
            <person name="Chapman S."/>
            <person name="Gujja S."/>
            <person name="Saif S."/>
            <person name="Birren B."/>
        </authorList>
    </citation>
    <scope>NUCLEOTIDE SEQUENCE [LARGE SCALE GENOMIC DNA]</scope>
    <source>
        <strain evidence="2 3">ATCC 28783</strain>
    </source>
</reference>
<feature type="region of interest" description="Disordered" evidence="1">
    <location>
        <begin position="340"/>
        <end position="362"/>
    </location>
</feature>
<keyword evidence="3" id="KW-1185">Reference proteome</keyword>
<dbReference type="AlphaFoldDB" id="A0A4Q1BJV3"/>
<feature type="compositionally biased region" description="Basic and acidic residues" evidence="1">
    <location>
        <begin position="279"/>
        <end position="291"/>
    </location>
</feature>
<gene>
    <name evidence="2" type="ORF">M231_04697</name>
</gene>
<protein>
    <submittedName>
        <fullName evidence="2">Uncharacterized protein</fullName>
    </submittedName>
</protein>
<dbReference type="VEuPathDB" id="FungiDB:TREMEDRAFT_60684"/>
<feature type="compositionally biased region" description="Polar residues" evidence="1">
    <location>
        <begin position="1"/>
        <end position="19"/>
    </location>
</feature>
<evidence type="ECO:0000313" key="3">
    <source>
        <dbReference type="Proteomes" id="UP000289152"/>
    </source>
</evidence>
<comment type="caution">
    <text evidence="2">The sequence shown here is derived from an EMBL/GenBank/DDBJ whole genome shotgun (WGS) entry which is preliminary data.</text>
</comment>
<feature type="region of interest" description="Disordered" evidence="1">
    <location>
        <begin position="259"/>
        <end position="302"/>
    </location>
</feature>
<evidence type="ECO:0000313" key="2">
    <source>
        <dbReference type="EMBL" id="RXK38028.1"/>
    </source>
</evidence>